<evidence type="ECO:0000256" key="6">
    <source>
        <dbReference type="SAM" id="Phobius"/>
    </source>
</evidence>
<keyword evidence="8" id="KW-1185">Reference proteome</keyword>
<dbReference type="PANTHER" id="PTHR11785">
    <property type="entry name" value="AMINO ACID TRANSPORTER"/>
    <property type="match status" value="1"/>
</dbReference>
<feature type="transmembrane region" description="Helical" evidence="6">
    <location>
        <begin position="346"/>
        <end position="365"/>
    </location>
</feature>
<dbReference type="InterPro" id="IPR050598">
    <property type="entry name" value="AminoAcid_Transporter"/>
</dbReference>
<feature type="transmembrane region" description="Helical" evidence="6">
    <location>
        <begin position="295"/>
        <end position="317"/>
    </location>
</feature>
<accession>A0A8H6SSN8</accession>
<sequence>MSDDERSRLLAPSRQYGAAAASPLDGAAVEGNDTSGETFDNVPQAKRQLGVASAAFLIFNRVIGTGIFATPSVILHSSGSAGVALLMWILGALIAAAGTTVYVELGTGLPRSGGEKNYLEYMYRRPKFMITCAYAVYTFISGSSATNGIVFGECKPTPTYLSRSLALPSSTTASMSYPRIFALIVLTFSLFMIGVFSRAGVRLQNILGSFKLFILVGIAALGLLSLAGFPGFAVRSDYEQPDNFESWAAFWKGSKGDANSLVTALYNVIWSFIGYSNANYALSEVKDPVRTIKRAASLAIVSVAIVYMLVNVAYFGVVSRDDILNSRQIVAALFFRNLFGPATERILSAAIALSSLGNILAVLFTQGRVVQELAREGILPFSAFFASNWPFGAPLNALWFLWGVSVLGVILPPPGDAYLFLLSMSSYSLTLVNTGVSFGLLLLHSPFWASRNWFPPFRAPRAVIVAFFLSNVFLAVTPLIPPAKGKETFERIPYYMHILVTILASQLGVLYWAVFFRWLPRRGGYDLKREQVLQEDGVSRVVFVKVPKDGDVDGA</sequence>
<feature type="compositionally biased region" description="Low complexity" evidence="5">
    <location>
        <begin position="18"/>
        <end position="28"/>
    </location>
</feature>
<reference evidence="7" key="1">
    <citation type="submission" date="2020-05" db="EMBL/GenBank/DDBJ databases">
        <title>Mycena genomes resolve the evolution of fungal bioluminescence.</title>
        <authorList>
            <person name="Tsai I.J."/>
        </authorList>
    </citation>
    <scope>NUCLEOTIDE SEQUENCE</scope>
    <source>
        <strain evidence="7">110903Hualien_Pintung</strain>
    </source>
</reference>
<feature type="transmembrane region" description="Helical" evidence="6">
    <location>
        <begin position="264"/>
        <end position="283"/>
    </location>
</feature>
<dbReference type="Proteomes" id="UP000613580">
    <property type="component" value="Unassembled WGS sequence"/>
</dbReference>
<dbReference type="GO" id="GO:0015179">
    <property type="term" value="F:L-amino acid transmembrane transporter activity"/>
    <property type="evidence" value="ECO:0007669"/>
    <property type="project" value="TreeGrafter"/>
</dbReference>
<proteinExistence type="predicted"/>
<comment type="subcellular location">
    <subcellularLocation>
        <location evidence="1">Membrane</location>
        <topology evidence="1">Multi-pass membrane protein</topology>
    </subcellularLocation>
</comment>
<evidence type="ECO:0000313" key="8">
    <source>
        <dbReference type="Proteomes" id="UP000613580"/>
    </source>
</evidence>
<dbReference type="GO" id="GO:0016020">
    <property type="term" value="C:membrane"/>
    <property type="evidence" value="ECO:0007669"/>
    <property type="project" value="UniProtKB-SubCell"/>
</dbReference>
<keyword evidence="3 6" id="KW-1133">Transmembrane helix</keyword>
<feature type="transmembrane region" description="Helical" evidence="6">
    <location>
        <begin position="128"/>
        <end position="151"/>
    </location>
</feature>
<gene>
    <name evidence="7" type="ORF">HMN09_00838500</name>
</gene>
<evidence type="ECO:0000313" key="7">
    <source>
        <dbReference type="EMBL" id="KAF7304365.1"/>
    </source>
</evidence>
<dbReference type="InterPro" id="IPR002293">
    <property type="entry name" value="AA/rel_permease1"/>
</dbReference>
<keyword evidence="4 6" id="KW-0472">Membrane</keyword>
<evidence type="ECO:0000256" key="1">
    <source>
        <dbReference type="ARBA" id="ARBA00004141"/>
    </source>
</evidence>
<comment type="caution">
    <text evidence="7">The sequence shown here is derived from an EMBL/GenBank/DDBJ whole genome shotgun (WGS) entry which is preliminary data.</text>
</comment>
<evidence type="ECO:0000256" key="2">
    <source>
        <dbReference type="ARBA" id="ARBA00022692"/>
    </source>
</evidence>
<feature type="transmembrane region" description="Helical" evidence="6">
    <location>
        <begin position="81"/>
        <end position="107"/>
    </location>
</feature>
<evidence type="ECO:0000256" key="5">
    <source>
        <dbReference type="SAM" id="MobiDB-lite"/>
    </source>
</evidence>
<dbReference type="AlphaFoldDB" id="A0A8H6SSN8"/>
<evidence type="ECO:0000256" key="3">
    <source>
        <dbReference type="ARBA" id="ARBA00022989"/>
    </source>
</evidence>
<feature type="transmembrane region" description="Helical" evidence="6">
    <location>
        <begin position="462"/>
        <end position="480"/>
    </location>
</feature>
<dbReference type="OrthoDB" id="5982228at2759"/>
<organism evidence="7 8">
    <name type="scientific">Mycena chlorophos</name>
    <name type="common">Agaric fungus</name>
    <name type="synonym">Agaricus chlorophos</name>
    <dbReference type="NCBI Taxonomy" id="658473"/>
    <lineage>
        <taxon>Eukaryota</taxon>
        <taxon>Fungi</taxon>
        <taxon>Dikarya</taxon>
        <taxon>Basidiomycota</taxon>
        <taxon>Agaricomycotina</taxon>
        <taxon>Agaricomycetes</taxon>
        <taxon>Agaricomycetidae</taxon>
        <taxon>Agaricales</taxon>
        <taxon>Marasmiineae</taxon>
        <taxon>Mycenaceae</taxon>
        <taxon>Mycena</taxon>
    </lineage>
</organism>
<name>A0A8H6SSN8_MYCCL</name>
<dbReference type="Pfam" id="PF13520">
    <property type="entry name" value="AA_permease_2"/>
    <property type="match status" value="1"/>
</dbReference>
<feature type="transmembrane region" description="Helical" evidence="6">
    <location>
        <begin position="377"/>
        <end position="402"/>
    </location>
</feature>
<feature type="transmembrane region" description="Helical" evidence="6">
    <location>
        <begin position="417"/>
        <end position="442"/>
    </location>
</feature>
<dbReference type="Gene3D" id="1.20.1740.10">
    <property type="entry name" value="Amino acid/polyamine transporter I"/>
    <property type="match status" value="1"/>
</dbReference>
<protein>
    <submittedName>
        <fullName evidence="7">High affinity methionine permease</fullName>
    </submittedName>
</protein>
<feature type="transmembrane region" description="Helical" evidence="6">
    <location>
        <begin position="212"/>
        <end position="233"/>
    </location>
</feature>
<dbReference type="PANTHER" id="PTHR11785:SF498">
    <property type="entry name" value="HIGH-AFFINITY METHIONINE PERMEASE"/>
    <property type="match status" value="1"/>
</dbReference>
<keyword evidence="2 6" id="KW-0812">Transmembrane</keyword>
<feature type="transmembrane region" description="Helical" evidence="6">
    <location>
        <begin position="49"/>
        <end position="69"/>
    </location>
</feature>
<feature type="transmembrane region" description="Helical" evidence="6">
    <location>
        <begin position="492"/>
        <end position="519"/>
    </location>
</feature>
<feature type="region of interest" description="Disordered" evidence="5">
    <location>
        <begin position="14"/>
        <end position="39"/>
    </location>
</feature>
<evidence type="ECO:0000256" key="4">
    <source>
        <dbReference type="ARBA" id="ARBA00023136"/>
    </source>
</evidence>
<dbReference type="PIRSF" id="PIRSF006060">
    <property type="entry name" value="AA_transporter"/>
    <property type="match status" value="1"/>
</dbReference>
<feature type="transmembrane region" description="Helical" evidence="6">
    <location>
        <begin position="180"/>
        <end position="200"/>
    </location>
</feature>
<dbReference type="EMBL" id="JACAZE010000011">
    <property type="protein sequence ID" value="KAF7304365.1"/>
    <property type="molecule type" value="Genomic_DNA"/>
</dbReference>